<evidence type="ECO:0000313" key="3">
    <source>
        <dbReference type="Proteomes" id="UP000041254"/>
    </source>
</evidence>
<reference evidence="2 3" key="1">
    <citation type="submission" date="2014-11" db="EMBL/GenBank/DDBJ databases">
        <authorList>
            <person name="Zhu J."/>
            <person name="Qi W."/>
            <person name="Song R."/>
        </authorList>
    </citation>
    <scope>NUCLEOTIDE SEQUENCE [LARGE SCALE GENOMIC DNA]</scope>
</reference>
<dbReference type="InterPro" id="IPR016130">
    <property type="entry name" value="Tyr_Pase_AS"/>
</dbReference>
<feature type="signal peptide" evidence="1">
    <location>
        <begin position="1"/>
        <end position="19"/>
    </location>
</feature>
<dbReference type="SUPFAM" id="SSF52799">
    <property type="entry name" value="(Phosphotyrosine protein) phosphatases II"/>
    <property type="match status" value="1"/>
</dbReference>
<proteinExistence type="predicted"/>
<sequence>MMWILFASVVVALLVSVSASVEDLNYARVRLLDHNSTTGHFLFRGNQPQRRGSDGHEQFAWSVLYEYLYSRAREQSLILDASFELWVFSLLLPSNGEGESAALELEQDFFSENPEVGKLHEWPLKGDEKRPYSLPEAERNRLASSLPEWQVDHLNKKVTSLHELLHKVNPAGVSRVLYFHCGHGQDRTGELAGAYRLKYTTDSFADVWRENKEMGMDVPENINALLWYCLYLEQSEGMPRGCYDVSKPPAQAPETAEVFS</sequence>
<dbReference type="AlphaFoldDB" id="A0A0G4GQ30"/>
<dbReference type="PANTHER" id="PTHR38745">
    <property type="entry name" value="PHOSPHATASE, PUTATIVE-RELATED"/>
    <property type="match status" value="1"/>
</dbReference>
<dbReference type="EMBL" id="CDMY01000748">
    <property type="protein sequence ID" value="CEM32317.1"/>
    <property type="molecule type" value="Genomic_DNA"/>
</dbReference>
<dbReference type="Gene3D" id="3.90.190.10">
    <property type="entry name" value="Protein tyrosine phosphatase superfamily"/>
    <property type="match status" value="1"/>
</dbReference>
<keyword evidence="1" id="KW-0732">Signal</keyword>
<dbReference type="OMA" id="KALEWDF"/>
<evidence type="ECO:0008006" key="4">
    <source>
        <dbReference type="Google" id="ProtNLM"/>
    </source>
</evidence>
<dbReference type="PROSITE" id="PS00383">
    <property type="entry name" value="TYR_PHOSPHATASE_1"/>
    <property type="match status" value="1"/>
</dbReference>
<evidence type="ECO:0000313" key="2">
    <source>
        <dbReference type="EMBL" id="CEM32317.1"/>
    </source>
</evidence>
<organism evidence="2 3">
    <name type="scientific">Vitrella brassicaformis (strain CCMP3155)</name>
    <dbReference type="NCBI Taxonomy" id="1169540"/>
    <lineage>
        <taxon>Eukaryota</taxon>
        <taxon>Sar</taxon>
        <taxon>Alveolata</taxon>
        <taxon>Colpodellida</taxon>
        <taxon>Vitrellaceae</taxon>
        <taxon>Vitrella</taxon>
    </lineage>
</organism>
<evidence type="ECO:0000256" key="1">
    <source>
        <dbReference type="SAM" id="SignalP"/>
    </source>
</evidence>
<dbReference type="OrthoDB" id="332170at2759"/>
<name>A0A0G4GQ30_VITBC</name>
<feature type="chain" id="PRO_5005190821" description="Tyrosine specific protein phosphatases domain-containing protein" evidence="1">
    <location>
        <begin position="20"/>
        <end position="260"/>
    </location>
</feature>
<dbReference type="InParanoid" id="A0A0G4GQ30"/>
<accession>A0A0G4GQ30</accession>
<gene>
    <name evidence="2" type="ORF">Vbra_1014</name>
</gene>
<dbReference type="Proteomes" id="UP000041254">
    <property type="component" value="Unassembled WGS sequence"/>
</dbReference>
<dbReference type="VEuPathDB" id="CryptoDB:Vbra_1014"/>
<dbReference type="InterPro" id="IPR029021">
    <property type="entry name" value="Prot-tyrosine_phosphatase-like"/>
</dbReference>
<keyword evidence="3" id="KW-1185">Reference proteome</keyword>
<dbReference type="PANTHER" id="PTHR38745:SF2">
    <property type="entry name" value="TYROSINE SPECIFIC PROTEIN PHOSPHATASES DOMAIN-CONTAINING PROTEIN"/>
    <property type="match status" value="1"/>
</dbReference>
<dbReference type="PhylomeDB" id="A0A0G4GQ30"/>
<protein>
    <recommendedName>
        <fullName evidence="4">Tyrosine specific protein phosphatases domain-containing protein</fullName>
    </recommendedName>
</protein>